<dbReference type="SMART" id="SM00947">
    <property type="entry name" value="Pro_CA"/>
    <property type="match status" value="1"/>
</dbReference>
<evidence type="ECO:0000256" key="1">
    <source>
        <dbReference type="ARBA" id="ARBA00006217"/>
    </source>
</evidence>
<protein>
    <recommendedName>
        <fullName evidence="7">Carbonic anhydrase</fullName>
    </recommendedName>
</protein>
<comment type="caution">
    <text evidence="5">The sequence shown here is derived from an EMBL/GenBank/DDBJ whole genome shotgun (WGS) entry which is preliminary data.</text>
</comment>
<keyword evidence="6" id="KW-1185">Reference proteome</keyword>
<comment type="similarity">
    <text evidence="1">Belongs to the beta-class carbonic anhydrase family.</text>
</comment>
<accession>A0A918FK05</accession>
<dbReference type="InterPro" id="IPR036874">
    <property type="entry name" value="Carbonic_anhydrase_sf"/>
</dbReference>
<dbReference type="PANTHER" id="PTHR11002:SF79">
    <property type="entry name" value="CARBONIC ANHYDRASE 2"/>
    <property type="match status" value="1"/>
</dbReference>
<reference evidence="5" key="1">
    <citation type="journal article" date="2014" name="Int. J. Syst. Evol. Microbiol.">
        <title>Complete genome sequence of Corynebacterium casei LMG S-19264T (=DSM 44701T), isolated from a smear-ripened cheese.</title>
        <authorList>
            <consortium name="US DOE Joint Genome Institute (JGI-PGF)"/>
            <person name="Walter F."/>
            <person name="Albersmeier A."/>
            <person name="Kalinowski J."/>
            <person name="Ruckert C."/>
        </authorList>
    </citation>
    <scope>NUCLEOTIDE SEQUENCE</scope>
    <source>
        <strain evidence="5">JCM 4346</strain>
    </source>
</reference>
<dbReference type="Pfam" id="PF00484">
    <property type="entry name" value="Pro_CA"/>
    <property type="match status" value="1"/>
</dbReference>
<organism evidence="5 6">
    <name type="scientific">Streptomyces aurantiogriseus</name>
    <dbReference type="NCBI Taxonomy" id="66870"/>
    <lineage>
        <taxon>Bacteria</taxon>
        <taxon>Bacillati</taxon>
        <taxon>Actinomycetota</taxon>
        <taxon>Actinomycetes</taxon>
        <taxon>Kitasatosporales</taxon>
        <taxon>Streptomycetaceae</taxon>
        <taxon>Streptomyces</taxon>
    </lineage>
</organism>
<feature type="binding site" evidence="3">
    <location>
        <position position="192"/>
    </location>
    <ligand>
        <name>Zn(2+)</name>
        <dbReference type="ChEBI" id="CHEBI:29105"/>
    </ligand>
</feature>
<comment type="function">
    <text evidence="2">Catalyzes the reversible hydration of carbon dioxide to form bicarbonate.</text>
</comment>
<evidence type="ECO:0000256" key="3">
    <source>
        <dbReference type="PIRSR" id="PIRSR601765-1"/>
    </source>
</evidence>
<dbReference type="Gene3D" id="3.40.1050.10">
    <property type="entry name" value="Carbonic anhydrase"/>
    <property type="match status" value="1"/>
</dbReference>
<dbReference type="SUPFAM" id="SSF53056">
    <property type="entry name" value="beta-carbonic anhydrase, cab"/>
    <property type="match status" value="1"/>
</dbReference>
<dbReference type="EMBL" id="BMSX01000021">
    <property type="protein sequence ID" value="GGR44167.1"/>
    <property type="molecule type" value="Genomic_DNA"/>
</dbReference>
<keyword evidence="3" id="KW-0862">Zinc</keyword>
<sequence length="281" mass="29735">MEYVKHSPLFAPGFTIHFHDSTTRAPEPGLGHTFPSVNSEDTPLRSIRRALARRSLLRGGFAGAAALGGAALGAAPASATPRRTATRPTTAAAALRELAAGNQRWRAYRERHPDETPAVRQSLVSGQHPFAVVLGCIDSRVPPELVFDQGLGDLMTVRTAGEVLDEAVLGSVAYGVLELGIPLVVVLGHQSCGAVKAAVQADLSGEELPAHIQYLADQISPFIDRTKEGDARVDSTIDANIRAVHSRLAAEPDLAAKISAGELAVVGARYELNTQLVHRIA</sequence>
<comment type="cofactor">
    <cofactor evidence="3">
        <name>Zn(2+)</name>
        <dbReference type="ChEBI" id="CHEBI:29105"/>
    </cofactor>
    <text evidence="3">Binds 1 zinc ion per subunit.</text>
</comment>
<dbReference type="Proteomes" id="UP000658320">
    <property type="component" value="Unassembled WGS sequence"/>
</dbReference>
<dbReference type="InterPro" id="IPR001765">
    <property type="entry name" value="Carbonic_anhydrase"/>
</dbReference>
<gene>
    <name evidence="5" type="ORF">GCM10010251_71310</name>
</gene>
<evidence type="ECO:0000313" key="6">
    <source>
        <dbReference type="Proteomes" id="UP000658320"/>
    </source>
</evidence>
<evidence type="ECO:0008006" key="7">
    <source>
        <dbReference type="Google" id="ProtNLM"/>
    </source>
</evidence>
<dbReference type="GO" id="GO:0008270">
    <property type="term" value="F:zinc ion binding"/>
    <property type="evidence" value="ECO:0007669"/>
    <property type="project" value="InterPro"/>
</dbReference>
<evidence type="ECO:0000313" key="5">
    <source>
        <dbReference type="EMBL" id="GGR44167.1"/>
    </source>
</evidence>
<reference evidence="5" key="2">
    <citation type="submission" date="2020-09" db="EMBL/GenBank/DDBJ databases">
        <authorList>
            <person name="Sun Q."/>
            <person name="Ohkuma M."/>
        </authorList>
    </citation>
    <scope>NUCLEOTIDE SEQUENCE</scope>
    <source>
        <strain evidence="5">JCM 4346</strain>
    </source>
</reference>
<proteinExistence type="inferred from homology"/>
<feature type="binding site" evidence="3">
    <location>
        <position position="138"/>
    </location>
    <ligand>
        <name>Zn(2+)</name>
        <dbReference type="ChEBI" id="CHEBI:29105"/>
    </ligand>
</feature>
<dbReference type="AlphaFoldDB" id="A0A918FK05"/>
<dbReference type="PROSITE" id="PS51318">
    <property type="entry name" value="TAT"/>
    <property type="match status" value="1"/>
</dbReference>
<dbReference type="InterPro" id="IPR006311">
    <property type="entry name" value="TAT_signal"/>
</dbReference>
<evidence type="ECO:0000256" key="4">
    <source>
        <dbReference type="SAM" id="MobiDB-lite"/>
    </source>
</evidence>
<feature type="binding site" evidence="3">
    <location>
        <position position="136"/>
    </location>
    <ligand>
        <name>Zn(2+)</name>
        <dbReference type="ChEBI" id="CHEBI:29105"/>
    </ligand>
</feature>
<keyword evidence="3" id="KW-0479">Metal-binding</keyword>
<name>A0A918FK05_9ACTN</name>
<dbReference type="GO" id="GO:0004089">
    <property type="term" value="F:carbonate dehydratase activity"/>
    <property type="evidence" value="ECO:0007669"/>
    <property type="project" value="InterPro"/>
</dbReference>
<feature type="binding site" evidence="3">
    <location>
        <position position="189"/>
    </location>
    <ligand>
        <name>Zn(2+)</name>
        <dbReference type="ChEBI" id="CHEBI:29105"/>
    </ligand>
</feature>
<evidence type="ECO:0000256" key="2">
    <source>
        <dbReference type="ARBA" id="ARBA00024993"/>
    </source>
</evidence>
<feature type="region of interest" description="Disordered" evidence="4">
    <location>
        <begin position="21"/>
        <end position="42"/>
    </location>
</feature>
<dbReference type="PANTHER" id="PTHR11002">
    <property type="entry name" value="CARBONIC ANHYDRASE"/>
    <property type="match status" value="1"/>
</dbReference>